<evidence type="ECO:0000256" key="1">
    <source>
        <dbReference type="ARBA" id="ARBA00003134"/>
    </source>
</evidence>
<dbReference type="AlphaFoldDB" id="A0A1U7NL57"/>
<comment type="function">
    <text evidence="1 8">Binds directly to 16S ribosomal RNA.</text>
</comment>
<dbReference type="RefSeq" id="WP_076341817.1">
    <property type="nucleotide sequence ID" value="NZ_CAJTMI010000006.1"/>
</dbReference>
<dbReference type="PANTHER" id="PTHR33398">
    <property type="entry name" value="30S RIBOSOMAL PROTEIN S20"/>
    <property type="match status" value="1"/>
</dbReference>
<dbReference type="NCBIfam" id="TIGR00029">
    <property type="entry name" value="S20"/>
    <property type="match status" value="1"/>
</dbReference>
<evidence type="ECO:0000256" key="2">
    <source>
        <dbReference type="ARBA" id="ARBA00007634"/>
    </source>
</evidence>
<keyword evidence="11" id="KW-1185">Reference proteome</keyword>
<dbReference type="Gene3D" id="1.20.58.110">
    <property type="entry name" value="Ribosomal protein S20"/>
    <property type="match status" value="1"/>
</dbReference>
<feature type="region of interest" description="Disordered" evidence="9">
    <location>
        <begin position="1"/>
        <end position="28"/>
    </location>
</feature>
<dbReference type="EMBL" id="MPKA01000086">
    <property type="protein sequence ID" value="OLU45333.1"/>
    <property type="molecule type" value="Genomic_DNA"/>
</dbReference>
<evidence type="ECO:0000313" key="11">
    <source>
        <dbReference type="Proteomes" id="UP000186705"/>
    </source>
</evidence>
<dbReference type="InterPro" id="IPR036510">
    <property type="entry name" value="Ribosomal_bS20_sf"/>
</dbReference>
<comment type="similarity">
    <text evidence="2 8">Belongs to the bacterial ribosomal protein bS20 family.</text>
</comment>
<dbReference type="HAMAP" id="MF_00500">
    <property type="entry name" value="Ribosomal_bS20"/>
    <property type="match status" value="1"/>
</dbReference>
<name>A0A1U7NL57_9FIRM</name>
<reference evidence="10 11" key="1">
    <citation type="submission" date="2016-11" db="EMBL/GenBank/DDBJ databases">
        <title>Description of two novel members of the family Erysipelotrichaceae: Ileibacterium lipovorans gen. nov., sp. nov. and Dubosiella newyorkensis, gen. nov., sp. nov.</title>
        <authorList>
            <person name="Cox L.M."/>
            <person name="Sohn J."/>
            <person name="Tyrrell K.L."/>
            <person name="Citron D.M."/>
            <person name="Lawson P.A."/>
            <person name="Patel N.B."/>
            <person name="Iizumi T."/>
            <person name="Perez-Perez G.I."/>
            <person name="Goldstein E.J."/>
            <person name="Blaser M.J."/>
        </authorList>
    </citation>
    <scope>NUCLEOTIDE SEQUENCE [LARGE SCALE GENOMIC DNA]</scope>
    <source>
        <strain evidence="10 11">NYU-BL-A4</strain>
    </source>
</reference>
<evidence type="ECO:0000256" key="8">
    <source>
        <dbReference type="HAMAP-Rule" id="MF_00500"/>
    </source>
</evidence>
<dbReference type="GO" id="GO:0003735">
    <property type="term" value="F:structural constituent of ribosome"/>
    <property type="evidence" value="ECO:0007669"/>
    <property type="project" value="InterPro"/>
</dbReference>
<dbReference type="Proteomes" id="UP000186705">
    <property type="component" value="Unassembled WGS sequence"/>
</dbReference>
<dbReference type="InterPro" id="IPR002583">
    <property type="entry name" value="Ribosomal_bS20"/>
</dbReference>
<evidence type="ECO:0000256" key="9">
    <source>
        <dbReference type="SAM" id="MobiDB-lite"/>
    </source>
</evidence>
<accession>A0A1U7NL57</accession>
<dbReference type="GO" id="GO:0006412">
    <property type="term" value="P:translation"/>
    <property type="evidence" value="ECO:0007669"/>
    <property type="project" value="UniProtKB-UniRule"/>
</dbReference>
<keyword evidence="6 8" id="KW-0687">Ribonucleoprotein</keyword>
<dbReference type="Pfam" id="PF01649">
    <property type="entry name" value="Ribosomal_S20p"/>
    <property type="match status" value="1"/>
</dbReference>
<evidence type="ECO:0000256" key="7">
    <source>
        <dbReference type="ARBA" id="ARBA00035136"/>
    </source>
</evidence>
<dbReference type="PANTHER" id="PTHR33398:SF1">
    <property type="entry name" value="SMALL RIBOSOMAL SUBUNIT PROTEIN BS20C"/>
    <property type="match status" value="1"/>
</dbReference>
<evidence type="ECO:0000256" key="5">
    <source>
        <dbReference type="ARBA" id="ARBA00022980"/>
    </source>
</evidence>
<dbReference type="GO" id="GO:0070181">
    <property type="term" value="F:small ribosomal subunit rRNA binding"/>
    <property type="evidence" value="ECO:0007669"/>
    <property type="project" value="TreeGrafter"/>
</dbReference>
<evidence type="ECO:0000256" key="4">
    <source>
        <dbReference type="ARBA" id="ARBA00022884"/>
    </source>
</evidence>
<evidence type="ECO:0000313" key="10">
    <source>
        <dbReference type="EMBL" id="OLU45333.1"/>
    </source>
</evidence>
<dbReference type="FunFam" id="1.20.58.110:FF:000001">
    <property type="entry name" value="30S ribosomal protein S20"/>
    <property type="match status" value="1"/>
</dbReference>
<dbReference type="SUPFAM" id="SSF46992">
    <property type="entry name" value="Ribosomal protein S20"/>
    <property type="match status" value="1"/>
</dbReference>
<evidence type="ECO:0000256" key="3">
    <source>
        <dbReference type="ARBA" id="ARBA00022730"/>
    </source>
</evidence>
<dbReference type="GeneID" id="78275964"/>
<dbReference type="GO" id="GO:0015935">
    <property type="term" value="C:small ribosomal subunit"/>
    <property type="evidence" value="ECO:0007669"/>
    <property type="project" value="TreeGrafter"/>
</dbReference>
<sequence>MPQIKSQMKRVKTNQKAHDSNVSKKSALKTSIKKVRAAVEAKDKEAAVKAFSECTSKLDSAAAKGLRHKNYTIRQKSRLAKLINSIEE</sequence>
<keyword evidence="3 8" id="KW-0699">rRNA-binding</keyword>
<keyword evidence="5 8" id="KW-0689">Ribosomal protein</keyword>
<dbReference type="STRING" id="1862672.BO225_08430"/>
<comment type="caution">
    <text evidence="10">The sequence shown here is derived from an EMBL/GenBank/DDBJ whole genome shotgun (WGS) entry which is preliminary data.</text>
</comment>
<protein>
    <recommendedName>
        <fullName evidence="7 8">Small ribosomal subunit protein bS20</fullName>
    </recommendedName>
</protein>
<proteinExistence type="inferred from homology"/>
<dbReference type="OrthoDB" id="9808392at2"/>
<gene>
    <name evidence="8" type="primary">rpsT</name>
    <name evidence="10" type="ORF">BO225_08430</name>
</gene>
<dbReference type="GO" id="GO:0005829">
    <property type="term" value="C:cytosol"/>
    <property type="evidence" value="ECO:0007669"/>
    <property type="project" value="TreeGrafter"/>
</dbReference>
<keyword evidence="4 8" id="KW-0694">RNA-binding</keyword>
<evidence type="ECO:0000256" key="6">
    <source>
        <dbReference type="ARBA" id="ARBA00023274"/>
    </source>
</evidence>
<organism evidence="10 11">
    <name type="scientific">Dubosiella newyorkensis</name>
    <dbReference type="NCBI Taxonomy" id="1862672"/>
    <lineage>
        <taxon>Bacteria</taxon>
        <taxon>Bacillati</taxon>
        <taxon>Bacillota</taxon>
        <taxon>Erysipelotrichia</taxon>
        <taxon>Erysipelotrichales</taxon>
        <taxon>Erysipelotrichaceae</taxon>
        <taxon>Dubosiella</taxon>
    </lineage>
</organism>